<dbReference type="EMBL" id="BOMS01000002">
    <property type="protein sequence ID" value="GIE63963.1"/>
    <property type="molecule type" value="Genomic_DNA"/>
</dbReference>
<reference evidence="2 3" key="1">
    <citation type="submission" date="2021-01" db="EMBL/GenBank/DDBJ databases">
        <title>Whole genome shotgun sequence of Actinoplanes palleronii NBRC 14916.</title>
        <authorList>
            <person name="Komaki H."/>
            <person name="Tamura T."/>
        </authorList>
    </citation>
    <scope>NUCLEOTIDE SEQUENCE [LARGE SCALE GENOMIC DNA]</scope>
    <source>
        <strain evidence="2 3">NBRC 14916</strain>
    </source>
</reference>
<sequence length="247" mass="26332">MRATDVAEQKGMDVTSWTITERIDLGGVRPEGDLTIAEHATGVVLFAHRSGGSRQSPRRQAVARELNRRGFATLLADLLAPEEDTGAGGLEIGLLADRLVTMIDWVRLHPATAGLPLGLFGAGAGTAAALVAAVTRPDAVRAVVSRSGRPDLAGPALIEVEAPTLLIAGERDEAVLALNEEARNTMRVHAELRIIPGATRRFEEPGALDSVAEEAAEWFGSFLTPAMRRPAGRHPALQHLAVARRWD</sequence>
<accession>A0ABQ4AZW7</accession>
<dbReference type="InterPro" id="IPR002925">
    <property type="entry name" value="Dienelactn_hydro"/>
</dbReference>
<dbReference type="GO" id="GO:0016787">
    <property type="term" value="F:hydrolase activity"/>
    <property type="evidence" value="ECO:0007669"/>
    <property type="project" value="UniProtKB-KW"/>
</dbReference>
<evidence type="ECO:0000313" key="2">
    <source>
        <dbReference type="EMBL" id="GIE63963.1"/>
    </source>
</evidence>
<keyword evidence="3" id="KW-1185">Reference proteome</keyword>
<feature type="domain" description="Dienelactone hydrolase" evidence="1">
    <location>
        <begin position="43"/>
        <end position="217"/>
    </location>
</feature>
<comment type="caution">
    <text evidence="2">The sequence shown here is derived from an EMBL/GenBank/DDBJ whole genome shotgun (WGS) entry which is preliminary data.</text>
</comment>
<keyword evidence="2" id="KW-0378">Hydrolase</keyword>
<organism evidence="2 3">
    <name type="scientific">Actinoplanes palleronii</name>
    <dbReference type="NCBI Taxonomy" id="113570"/>
    <lineage>
        <taxon>Bacteria</taxon>
        <taxon>Bacillati</taxon>
        <taxon>Actinomycetota</taxon>
        <taxon>Actinomycetes</taxon>
        <taxon>Micromonosporales</taxon>
        <taxon>Micromonosporaceae</taxon>
        <taxon>Actinoplanes</taxon>
    </lineage>
</organism>
<dbReference type="Gene3D" id="3.40.50.1820">
    <property type="entry name" value="alpha/beta hydrolase"/>
    <property type="match status" value="1"/>
</dbReference>
<dbReference type="Pfam" id="PF01738">
    <property type="entry name" value="DLH"/>
    <property type="match status" value="1"/>
</dbReference>
<evidence type="ECO:0000259" key="1">
    <source>
        <dbReference type="Pfam" id="PF01738"/>
    </source>
</evidence>
<dbReference type="InterPro" id="IPR029058">
    <property type="entry name" value="AB_hydrolase_fold"/>
</dbReference>
<protein>
    <submittedName>
        <fullName evidence="2">Hydrolase</fullName>
    </submittedName>
</protein>
<evidence type="ECO:0000313" key="3">
    <source>
        <dbReference type="Proteomes" id="UP000624709"/>
    </source>
</evidence>
<dbReference type="SUPFAM" id="SSF53474">
    <property type="entry name" value="alpha/beta-Hydrolases"/>
    <property type="match status" value="1"/>
</dbReference>
<dbReference type="Proteomes" id="UP000624709">
    <property type="component" value="Unassembled WGS sequence"/>
</dbReference>
<name>A0ABQ4AZW7_9ACTN</name>
<proteinExistence type="predicted"/>
<gene>
    <name evidence="2" type="ORF">Apa02nite_000710</name>
</gene>